<organism evidence="3 4">
    <name type="scientific">Candidatus Gottesmanbacteria bacterium GW2011_GWA2_42_18</name>
    <dbReference type="NCBI Taxonomy" id="1618442"/>
    <lineage>
        <taxon>Bacteria</taxon>
        <taxon>Candidatus Gottesmaniibacteriota</taxon>
    </lineage>
</organism>
<dbReference type="Proteomes" id="UP000034320">
    <property type="component" value="Unassembled WGS sequence"/>
</dbReference>
<dbReference type="CDD" id="cd08547">
    <property type="entry name" value="Type_II_cohesin"/>
    <property type="match status" value="1"/>
</dbReference>
<dbReference type="GO" id="GO:0000272">
    <property type="term" value="P:polysaccharide catabolic process"/>
    <property type="evidence" value="ECO:0007669"/>
    <property type="project" value="InterPro"/>
</dbReference>
<evidence type="ECO:0000313" key="4">
    <source>
        <dbReference type="Proteomes" id="UP000034320"/>
    </source>
</evidence>
<gene>
    <name evidence="3" type="ORF">UV09_C0001G0045</name>
</gene>
<dbReference type="AlphaFoldDB" id="A0A0G1CEE1"/>
<dbReference type="InterPro" id="IPR002102">
    <property type="entry name" value="Cohesin_dom"/>
</dbReference>
<accession>A0A0G1CEE1</accession>
<keyword evidence="1" id="KW-1133">Transmembrane helix</keyword>
<comment type="caution">
    <text evidence="3">The sequence shown here is derived from an EMBL/GenBank/DDBJ whole genome shotgun (WGS) entry which is preliminary data.</text>
</comment>
<keyword evidence="1" id="KW-0812">Transmembrane</keyword>
<dbReference type="Gene3D" id="2.60.40.680">
    <property type="match status" value="1"/>
</dbReference>
<reference evidence="3 4" key="1">
    <citation type="journal article" date="2015" name="Nature">
        <title>rRNA introns, odd ribosomes, and small enigmatic genomes across a large radiation of phyla.</title>
        <authorList>
            <person name="Brown C.T."/>
            <person name="Hug L.A."/>
            <person name="Thomas B.C."/>
            <person name="Sharon I."/>
            <person name="Castelle C.J."/>
            <person name="Singh A."/>
            <person name="Wilkins M.J."/>
            <person name="Williams K.H."/>
            <person name="Banfield J.F."/>
        </authorList>
    </citation>
    <scope>NUCLEOTIDE SEQUENCE [LARGE SCALE GENOMIC DNA]</scope>
</reference>
<evidence type="ECO:0000256" key="1">
    <source>
        <dbReference type="SAM" id="Phobius"/>
    </source>
</evidence>
<keyword evidence="1" id="KW-0472">Membrane</keyword>
<dbReference type="EMBL" id="LCDD01000001">
    <property type="protein sequence ID" value="KKS48013.1"/>
    <property type="molecule type" value="Genomic_DNA"/>
</dbReference>
<dbReference type="GO" id="GO:0030246">
    <property type="term" value="F:carbohydrate binding"/>
    <property type="evidence" value="ECO:0007669"/>
    <property type="project" value="InterPro"/>
</dbReference>
<proteinExistence type="predicted"/>
<feature type="domain" description="Cohesin" evidence="2">
    <location>
        <begin position="56"/>
        <end position="163"/>
    </location>
</feature>
<sequence length="183" mass="19588">MSIAEAKISRKQLNSLILILGLVFLLPVVIYFLGRRMDIRPKASLAGQANFRLNSTTTSVNAGQQVSVLVSLELTDPNIRVSAATFPLLYDGSKLRLSSVTPNTSSGFTDVVWLEQSGQTYPAEGNGQLKFMGMALVNKNPTANLSANTVTLANVTFDALVNGDAVIKFPDDNKALQVVGTSL</sequence>
<dbReference type="Pfam" id="PF00963">
    <property type="entry name" value="Cohesin"/>
    <property type="match status" value="1"/>
</dbReference>
<evidence type="ECO:0000259" key="2">
    <source>
        <dbReference type="Pfam" id="PF00963"/>
    </source>
</evidence>
<protein>
    <recommendedName>
        <fullName evidence="2">Cohesin domain-containing protein</fullName>
    </recommendedName>
</protein>
<dbReference type="SUPFAM" id="SSF49384">
    <property type="entry name" value="Carbohydrate-binding domain"/>
    <property type="match status" value="1"/>
</dbReference>
<name>A0A0G1CEE1_9BACT</name>
<dbReference type="InterPro" id="IPR008965">
    <property type="entry name" value="CBM2/CBM3_carb-bd_dom_sf"/>
</dbReference>
<feature type="transmembrane region" description="Helical" evidence="1">
    <location>
        <begin position="15"/>
        <end position="34"/>
    </location>
</feature>
<evidence type="ECO:0000313" key="3">
    <source>
        <dbReference type="EMBL" id="KKS48013.1"/>
    </source>
</evidence>
<dbReference type="PATRIC" id="fig|1618442.3.peg.44"/>